<evidence type="ECO:0000256" key="3">
    <source>
        <dbReference type="ARBA" id="ARBA00021538"/>
    </source>
</evidence>
<dbReference type="FunFam" id="2.130.10.10:FF:000237">
    <property type="entry name" value="Flowering time control protein FY"/>
    <property type="match status" value="1"/>
</dbReference>
<feature type="region of interest" description="Disordered" evidence="11">
    <location>
        <begin position="567"/>
        <end position="595"/>
    </location>
</feature>
<organism evidence="12 13">
    <name type="scientific">Anopheles christyi</name>
    <dbReference type="NCBI Taxonomy" id="43041"/>
    <lineage>
        <taxon>Eukaryota</taxon>
        <taxon>Metazoa</taxon>
        <taxon>Ecdysozoa</taxon>
        <taxon>Arthropoda</taxon>
        <taxon>Hexapoda</taxon>
        <taxon>Insecta</taxon>
        <taxon>Pterygota</taxon>
        <taxon>Neoptera</taxon>
        <taxon>Endopterygota</taxon>
        <taxon>Diptera</taxon>
        <taxon>Nematocera</taxon>
        <taxon>Culicoidea</taxon>
        <taxon>Culicidae</taxon>
        <taxon>Anophelinae</taxon>
        <taxon>Anopheles</taxon>
    </lineage>
</organism>
<feature type="repeat" description="WD" evidence="10">
    <location>
        <begin position="94"/>
        <end position="135"/>
    </location>
</feature>
<feature type="compositionally biased region" description="Basic and acidic residues" evidence="11">
    <location>
        <begin position="1356"/>
        <end position="1376"/>
    </location>
</feature>
<sequence length="1647" mass="183361">MEHHNDWVNDIVLCCGGRNLISASCDTTVKVWNAHKGFCMSTLRTHRDYVQALAYAKDREQVASAGLDKAIFLWDVNTLTALTASNNTVTTSSISGSKDSIYSLAMNPSGTIIVSGSTENTLRIWDPRTCNKIAKLKGHTENVKALIVSEDGTQVVSGSSDGKIKLWSIGQQRCIQTISVHSEGVWCLLMTEGFSHVISGSRDRKIIMTELRNPTNSVLICEEQAPVLSMCYNVDQTGVWATTWNSDIRCWKLHKTEKLCNYSYSNSNSSINNGSGDGTSAAIAATPSTNSRAPATVPTGTPTASTGKGYEVACIKGGAAIKRYHVLNDKRFMLTRDTDENVAIYDVLKIKKVEDLGKVDFEEEIKKRSQRIYVPNWFMVDLKTGMPMIVLGQDEIDCFAAWVSAEAGLPEHAEPGSDPKVNYGSLLLQALLEHWRPAPSHHHIQGGPVELENGCDGDVRGNEYFSVPKHTPIIFSEVGGRNVCRLLVKDAAGETESALLNDTVPSWVTNVVIDRTLPKFIKLPFYLLAHPSMLKQDRNKKERLIANEFIQCRKVCEHVLEKVLGSDMPTSDSNGNSNSSQNNSQSDGNSESSQIPAEERIELLCNEVVIVRSQHGPSYSEAFYLEAVIRPNFPLPDEIKLNLAYTIPWMLLAGGLVPLAWTRMEFSQPPPSVDAAPSVQHFANPPPINRILSYQHPQPPKQQFNFYHHKPYHHFNGFRGSGPMSQDDFDGKRLRKSVMRKTVDYNASIIKALECRTWQRDHRDRRALQPESIYIPELLPPPSYMDNPSNAVTTRFVKTATNKMRCPIFTLAWTPEGRRLITGASSGEFTLWNGLMFNFETILQAHDVSVRTMVWSHNDNWMVTGDHGGFVKYWQSNMNNVKMFQAHKDPIRGIRYISRCGLEGGCSTITTTTILIWPSVEGIVRRRFGLQLPLLSRAREVLATFSPSDSKFASCSDDGTVRVWDFLRCQEERVLRGHGADVKCVHWHPQKALIVSGSKDNQQPIKLWDPKCGQALATLHAHKSTVMDLKWNDNGNWLVTASRDHLLKLFDLRNLSEEVQVFRGHKKEASAVSWHPIHEGLFASGGSDGSILFWNVGTDKEVGSIDMAHDSIVWTLAWHPLGHILCSGSNDHTVKFWTRNRPGDQMRDKYNLNTLPASLAGLDECELEEHIVIPGMGPEDKVDIVESIATKEAGPIPGLDLNLNSFNEKMREKKIPYSKPIPRNFQAQWNESSKLDDHSSTADEIKEVISQIVDRGPASPKKPLPTAISLYERTIAVIPESPLEQAISDGTEALNRFIEQGGIPELHDIFPPIEEPEQSANGDEEQPPKPPAKRARLDVEPKFFYGPQPFMVDPPEQSRDSVHSADDSRSKDDPAFDPKLPSLLQLDLNPPVNVQFNTDDPVDVRANWKGRDREQQQREKRDLEEDKKIWKEYNDRNWDEDDNDDSVMVVEPPSASSAHRSDTPVSQNTNSNGQWMPEYDNDIPSGPPPGMHGLAPWQMPKNGGNGSGGTGGLGSNNQHSGGMPPFGGYGDDDGGRSMDAFNLQRPPPPIPGGPPPFGNHNANPFAMMGSQNEDEGGYHNNNNSNHHNSGTHRNDFNRNDDWMRNDGGGSHRGNHRNRGGGRDFRDDRGGGGAGGRRDRRFGGRGRN</sequence>
<dbReference type="CDD" id="cd00200">
    <property type="entry name" value="WD40"/>
    <property type="match status" value="2"/>
</dbReference>
<feature type="repeat" description="WD" evidence="10">
    <location>
        <begin position="1062"/>
        <end position="1104"/>
    </location>
</feature>
<dbReference type="InterPro" id="IPR020472">
    <property type="entry name" value="WD40_PAC1"/>
</dbReference>
<keyword evidence="13" id="KW-1185">Reference proteome</keyword>
<dbReference type="InterPro" id="IPR015943">
    <property type="entry name" value="WD40/YVTN_repeat-like_dom_sf"/>
</dbReference>
<reference evidence="12" key="2">
    <citation type="submission" date="2020-05" db="UniProtKB">
        <authorList>
            <consortium name="EnsemblMetazoa"/>
        </authorList>
    </citation>
    <scope>IDENTIFICATION</scope>
    <source>
        <strain evidence="12">ACHKN1017</strain>
    </source>
</reference>
<feature type="repeat" description="WD" evidence="10">
    <location>
        <begin position="975"/>
        <end position="1001"/>
    </location>
</feature>
<evidence type="ECO:0000256" key="7">
    <source>
        <dbReference type="ARBA" id="ARBA00023242"/>
    </source>
</evidence>
<feature type="compositionally biased region" description="Low complexity" evidence="11">
    <location>
        <begin position="571"/>
        <end position="593"/>
    </location>
</feature>
<feature type="repeat" description="WD" evidence="10">
    <location>
        <begin position="1106"/>
        <end position="1137"/>
    </location>
</feature>
<keyword evidence="4 10" id="KW-0853">WD repeat</keyword>
<dbReference type="InterPro" id="IPR036322">
    <property type="entry name" value="WD40_repeat_dom_sf"/>
</dbReference>
<evidence type="ECO:0000256" key="1">
    <source>
        <dbReference type="ARBA" id="ARBA00004123"/>
    </source>
</evidence>
<evidence type="ECO:0000256" key="11">
    <source>
        <dbReference type="SAM" id="MobiDB-lite"/>
    </source>
</evidence>
<keyword evidence="7" id="KW-0539">Nucleus</keyword>
<dbReference type="InterPro" id="IPR045245">
    <property type="entry name" value="Pfs2-like"/>
</dbReference>
<feature type="repeat" description="WD" evidence="10">
    <location>
        <begin position="43"/>
        <end position="84"/>
    </location>
</feature>
<dbReference type="InterPro" id="IPR019775">
    <property type="entry name" value="WD40_repeat_CS"/>
</dbReference>
<evidence type="ECO:0000313" key="12">
    <source>
        <dbReference type="EnsemblMetazoa" id="ACHR003120-PA"/>
    </source>
</evidence>
<comment type="subunit">
    <text evidence="9">Catalytic component of the Usp12-46 deubiquitylase complex consisting of Usp12-46, Wdr20 and Uaf1; regulatory subunit that, together wtih Wdr20, stabilizes Usp12-46. The Usp12-46 deubiquitylase complex associates with arr/arrow; the interaction leads to deubiquitination and stabilization of arr/arrow.</text>
</comment>
<dbReference type="PRINTS" id="PR00320">
    <property type="entry name" value="GPROTEINBRPT"/>
</dbReference>
<dbReference type="FunFam" id="2.130.10.10:FF:000984">
    <property type="entry name" value="WD repeat-containing protein 48 homolog"/>
    <property type="match status" value="1"/>
</dbReference>
<feature type="repeat" description="WD" evidence="10">
    <location>
        <begin position="1"/>
        <end position="42"/>
    </location>
</feature>
<dbReference type="VEuPathDB" id="VectorBase:ACHR003120"/>
<comment type="similarity">
    <text evidence="2">Belongs to the WD repeat WDR48 family.</text>
</comment>
<feature type="repeat" description="WD" evidence="10">
    <location>
        <begin position="945"/>
        <end position="965"/>
    </location>
</feature>
<name>A0A182JX88_9DIPT</name>
<comment type="function">
    <text evidence="8">Regulatory component of the Usp12-46 deubiquitylase complex. activates deubiquitination by increasing the catalytic turnover without increasing the affinity of deubiquitinating enzymes for the substrate. The complex deubiquitylates the wg/wingless-signaling receptor arr/arrow, which stabilizes the receptor and increases its concentration at the cell surface; this enhances the sensitivity of cells to wg/wingless-signal stimulation. This increases the amplitude and spatial range of the signaling response to the wg/wingless morphogen gradient, facilitating the precise concentration-dependent regulation of its target genes. Together with Wdr20 and Usp12-46 required for wg/wingless-mediated signaling in the wing imaginal disc and for wg/wingless-dependent regulation of intestinal stem cell proliferation.</text>
</comment>
<feature type="compositionally biased region" description="Pro residues" evidence="11">
    <location>
        <begin position="1545"/>
        <end position="1557"/>
    </location>
</feature>
<evidence type="ECO:0000256" key="2">
    <source>
        <dbReference type="ARBA" id="ARBA00006917"/>
    </source>
</evidence>
<proteinExistence type="inferred from homology"/>
<evidence type="ECO:0000313" key="13">
    <source>
        <dbReference type="Proteomes" id="UP000075881"/>
    </source>
</evidence>
<dbReference type="PROSITE" id="PS50294">
    <property type="entry name" value="WD_REPEATS_REGION"/>
    <property type="match status" value="6"/>
</dbReference>
<evidence type="ECO:0000256" key="8">
    <source>
        <dbReference type="ARBA" id="ARBA00049607"/>
    </source>
</evidence>
<dbReference type="PROSITE" id="PS50082">
    <property type="entry name" value="WD_REPEATS_2"/>
    <property type="match status" value="11"/>
</dbReference>
<feature type="compositionally biased region" description="Acidic residues" evidence="11">
    <location>
        <begin position="1314"/>
        <end position="1325"/>
    </location>
</feature>
<feature type="repeat" description="WD" evidence="10">
    <location>
        <begin position="843"/>
        <end position="875"/>
    </location>
</feature>
<dbReference type="PROSITE" id="PS00678">
    <property type="entry name" value="WD_REPEATS_1"/>
    <property type="match status" value="1"/>
</dbReference>
<feature type="repeat" description="WD" evidence="10">
    <location>
        <begin position="136"/>
        <end position="177"/>
    </location>
</feature>
<feature type="compositionally biased region" description="Gly residues" evidence="11">
    <location>
        <begin position="1503"/>
        <end position="1514"/>
    </location>
</feature>
<evidence type="ECO:0000256" key="4">
    <source>
        <dbReference type="ARBA" id="ARBA00022574"/>
    </source>
</evidence>
<comment type="subcellular location">
    <subcellularLocation>
        <location evidence="1">Nucleus</location>
    </subcellularLocation>
</comment>
<dbReference type="Pfam" id="PF00400">
    <property type="entry name" value="WD40"/>
    <property type="match status" value="11"/>
</dbReference>
<dbReference type="FunFam" id="2.130.10.10:FF:000077">
    <property type="entry name" value="WD repeat domain 33"/>
    <property type="match status" value="1"/>
</dbReference>
<feature type="region of interest" description="Disordered" evidence="11">
    <location>
        <begin position="282"/>
        <end position="305"/>
    </location>
</feature>
<dbReference type="InterPro" id="IPR021772">
    <property type="entry name" value="WDR48/Bun107"/>
</dbReference>
<feature type="region of interest" description="Disordered" evidence="11">
    <location>
        <begin position="1306"/>
        <end position="1647"/>
    </location>
</feature>
<accession>A0A182JX88</accession>
<keyword evidence="5" id="KW-0677">Repeat</keyword>
<evidence type="ECO:0000256" key="10">
    <source>
        <dbReference type="PROSITE-ProRule" id="PRU00221"/>
    </source>
</evidence>
<feature type="compositionally biased region" description="Polar residues" evidence="11">
    <location>
        <begin position="1454"/>
        <end position="1474"/>
    </location>
</feature>
<protein>
    <recommendedName>
        <fullName evidence="3">WD repeat-containing protein 48 homolog</fullName>
    </recommendedName>
</protein>
<dbReference type="GO" id="GO:0031124">
    <property type="term" value="P:mRNA 3'-end processing"/>
    <property type="evidence" value="ECO:0007669"/>
    <property type="project" value="InterPro"/>
</dbReference>
<dbReference type="PANTHER" id="PTHR22836:SF0">
    <property type="entry name" value="PRE-MRNA 3' END PROCESSING PROTEIN WDR33"/>
    <property type="match status" value="1"/>
</dbReference>
<dbReference type="SMART" id="SM00320">
    <property type="entry name" value="WD40"/>
    <property type="match status" value="13"/>
</dbReference>
<feature type="compositionally biased region" description="Basic and acidic residues" evidence="11">
    <location>
        <begin position="1620"/>
        <end position="1629"/>
    </location>
</feature>
<reference evidence="13" key="1">
    <citation type="submission" date="2013-03" db="EMBL/GenBank/DDBJ databases">
        <title>The Genome Sequence of Anopheles christyi ACHKN1017.</title>
        <authorList>
            <consortium name="The Broad Institute Genomics Platform"/>
            <person name="Neafsey D.E."/>
            <person name="Besansky N."/>
            <person name="Walker B."/>
            <person name="Young S.K."/>
            <person name="Zeng Q."/>
            <person name="Gargeya S."/>
            <person name="Fitzgerald M."/>
            <person name="Haas B."/>
            <person name="Abouelleil A."/>
            <person name="Allen A.W."/>
            <person name="Alvarado L."/>
            <person name="Arachchi H.M."/>
            <person name="Berlin A.M."/>
            <person name="Chapman S.B."/>
            <person name="Gainer-Dewar J."/>
            <person name="Goldberg J."/>
            <person name="Griggs A."/>
            <person name="Gujja S."/>
            <person name="Hansen M."/>
            <person name="Howarth C."/>
            <person name="Imamovic A."/>
            <person name="Ireland A."/>
            <person name="Larimer J."/>
            <person name="McCowan C."/>
            <person name="Murphy C."/>
            <person name="Pearson M."/>
            <person name="Poon T.W."/>
            <person name="Priest M."/>
            <person name="Roberts A."/>
            <person name="Saif S."/>
            <person name="Shea T."/>
            <person name="Sisk P."/>
            <person name="Sykes S."/>
            <person name="Wortman J."/>
            <person name="Nusbaum C."/>
            <person name="Birren B."/>
        </authorList>
    </citation>
    <scope>NUCLEOTIDE SEQUENCE [LARGE SCALE GENOMIC DNA]</scope>
    <source>
        <strain evidence="13">ACHKN1017</strain>
    </source>
</reference>
<dbReference type="Pfam" id="PF11816">
    <property type="entry name" value="DUF3337"/>
    <property type="match status" value="1"/>
</dbReference>
<evidence type="ECO:0000256" key="9">
    <source>
        <dbReference type="ARBA" id="ARBA00049682"/>
    </source>
</evidence>
<feature type="repeat" description="WD" evidence="10">
    <location>
        <begin position="1019"/>
        <end position="1060"/>
    </location>
</feature>
<dbReference type="Proteomes" id="UP000075881">
    <property type="component" value="Unassembled WGS sequence"/>
</dbReference>
<feature type="compositionally biased region" description="Basic residues" evidence="11">
    <location>
        <begin position="1637"/>
        <end position="1647"/>
    </location>
</feature>
<dbReference type="PANTHER" id="PTHR22836">
    <property type="entry name" value="WD40 REPEAT PROTEIN"/>
    <property type="match status" value="1"/>
</dbReference>
<dbReference type="STRING" id="43041.A0A182JX88"/>
<dbReference type="GO" id="GO:0005847">
    <property type="term" value="C:mRNA cleavage and polyadenylation specificity factor complex"/>
    <property type="evidence" value="ECO:0007669"/>
    <property type="project" value="TreeGrafter"/>
</dbReference>
<dbReference type="EnsemblMetazoa" id="ACHR003120-RA">
    <property type="protein sequence ID" value="ACHR003120-PA"/>
    <property type="gene ID" value="ACHR003120"/>
</dbReference>
<feature type="compositionally biased region" description="Low complexity" evidence="11">
    <location>
        <begin position="293"/>
        <end position="305"/>
    </location>
</feature>
<feature type="repeat" description="WD" evidence="10">
    <location>
        <begin position="801"/>
        <end position="833"/>
    </location>
</feature>
<feature type="compositionally biased region" description="Basic and acidic residues" evidence="11">
    <location>
        <begin position="1592"/>
        <end position="1604"/>
    </location>
</feature>
<feature type="compositionally biased region" description="Low complexity" evidence="11">
    <location>
        <begin position="1579"/>
        <end position="1588"/>
    </location>
</feature>
<dbReference type="SUPFAM" id="SSF50978">
    <property type="entry name" value="WD40 repeat-like"/>
    <property type="match status" value="2"/>
</dbReference>
<keyword evidence="6" id="KW-0833">Ubl conjugation pathway</keyword>
<dbReference type="InterPro" id="IPR001680">
    <property type="entry name" value="WD40_rpt"/>
</dbReference>
<evidence type="ECO:0000256" key="6">
    <source>
        <dbReference type="ARBA" id="ARBA00022786"/>
    </source>
</evidence>
<evidence type="ECO:0000256" key="5">
    <source>
        <dbReference type="ARBA" id="ARBA00022737"/>
    </source>
</evidence>
<feature type="compositionally biased region" description="Basic and acidic residues" evidence="11">
    <location>
        <begin position="1409"/>
        <end position="1437"/>
    </location>
</feature>
<dbReference type="Gene3D" id="2.130.10.10">
    <property type="entry name" value="YVTN repeat-like/Quinoprotein amine dehydrogenase"/>
    <property type="match status" value="4"/>
</dbReference>